<dbReference type="Proteomes" id="UP000019384">
    <property type="component" value="Unassembled WGS sequence"/>
</dbReference>
<dbReference type="InterPro" id="IPR032466">
    <property type="entry name" value="Metal_Hydrolase"/>
</dbReference>
<sequence>MSCGHHGEAHVGGTPQGRFADKTKYTYAGKLVSESQPGPPFTVHTSTLFDPMRKKYRENVSVEIDPSSGLVIRCYQRTSEPQIGASDVDLRGKFVIPGLVDAHTHIFLHAYDERTSVEQKRDESVAERIIRSSNHCRTALLSGYTTYRDLGSEAMYDLDANVRDTINRGIMPGPRLYVATKVISSSSGYAARYENAMGGVQYPSLADYCDGETEIRKAVRNRIGAGADVIKFYADYRRRIMRYPPAQQHPYVGSVRFPPVTANPEVVAFTQKEMDTIVEEARMAGCAVAAHCGSNESASMAVKAGATSIEHAYWADEETLNKMAESNIIYVPTLYACELFFQDKMESILQKTRKAYDMGVTMACGGDTGTYPHGDNVHEMELMAAAGVPTSEVLRAGTYHGWLACGGDLIGKRFGWIEAGTCADMVALDRDPLEDIGNLRGPSFVMKDGEIYKVDGEPVMDKFF</sequence>
<dbReference type="Pfam" id="PF01979">
    <property type="entry name" value="Amidohydro_1"/>
    <property type="match status" value="1"/>
</dbReference>
<dbReference type="InterPro" id="IPR006680">
    <property type="entry name" value="Amidohydro-rel"/>
</dbReference>
<dbReference type="PANTHER" id="PTHR43135">
    <property type="entry name" value="ALPHA-D-RIBOSE 1-METHYLPHOSPHONATE 5-TRIPHOSPHATE DIPHOSPHATASE"/>
    <property type="match status" value="1"/>
</dbReference>
<protein>
    <recommendedName>
        <fullName evidence="1">Amidohydrolase-related domain-containing protein</fullName>
    </recommendedName>
</protein>
<dbReference type="CDD" id="cd01299">
    <property type="entry name" value="Met_dep_hydrolase_A"/>
    <property type="match status" value="1"/>
</dbReference>
<gene>
    <name evidence="2" type="ORF">KUCA_T00002561001</name>
</gene>
<dbReference type="GeneID" id="34519978"/>
<dbReference type="Gene3D" id="3.20.20.140">
    <property type="entry name" value="Metal-dependent hydrolases"/>
    <property type="match status" value="1"/>
</dbReference>
<dbReference type="STRING" id="1382522.W6MKP3"/>
<dbReference type="SUPFAM" id="SSF51556">
    <property type="entry name" value="Metallo-dependent hydrolases"/>
    <property type="match status" value="1"/>
</dbReference>
<accession>W6MKP3</accession>
<dbReference type="EMBL" id="HG793127">
    <property type="protein sequence ID" value="CDK26588.1"/>
    <property type="molecule type" value="Genomic_DNA"/>
</dbReference>
<name>W6MKP3_9ASCO</name>
<dbReference type="SUPFAM" id="SSF51338">
    <property type="entry name" value="Composite domain of metallo-dependent hydrolases"/>
    <property type="match status" value="1"/>
</dbReference>
<dbReference type="AlphaFoldDB" id="W6MKP3"/>
<dbReference type="HOGENOM" id="CLU_023620_1_0_1"/>
<dbReference type="InterPro" id="IPR051781">
    <property type="entry name" value="Metallo-dep_Hydrolase"/>
</dbReference>
<reference evidence="2" key="1">
    <citation type="submission" date="2013-12" db="EMBL/GenBank/DDBJ databases">
        <authorList>
            <person name="Genoscope - CEA"/>
        </authorList>
    </citation>
    <scope>NUCLEOTIDE SEQUENCE</scope>
    <source>
        <strain evidence="2">CBS 1993</strain>
    </source>
</reference>
<evidence type="ECO:0000313" key="3">
    <source>
        <dbReference type="Proteomes" id="UP000019384"/>
    </source>
</evidence>
<feature type="domain" description="Amidohydrolase-related" evidence="1">
    <location>
        <begin position="94"/>
        <end position="451"/>
    </location>
</feature>
<dbReference type="Gene3D" id="2.30.40.10">
    <property type="entry name" value="Urease, subunit C, domain 1"/>
    <property type="match status" value="1"/>
</dbReference>
<dbReference type="InterPro" id="IPR057744">
    <property type="entry name" value="OTAase-like"/>
</dbReference>
<organism evidence="2 3">
    <name type="scientific">Kuraishia capsulata CBS 1993</name>
    <dbReference type="NCBI Taxonomy" id="1382522"/>
    <lineage>
        <taxon>Eukaryota</taxon>
        <taxon>Fungi</taxon>
        <taxon>Dikarya</taxon>
        <taxon>Ascomycota</taxon>
        <taxon>Saccharomycotina</taxon>
        <taxon>Pichiomycetes</taxon>
        <taxon>Pichiales</taxon>
        <taxon>Pichiaceae</taxon>
        <taxon>Kuraishia</taxon>
    </lineage>
</organism>
<dbReference type="GO" id="GO:0016810">
    <property type="term" value="F:hydrolase activity, acting on carbon-nitrogen (but not peptide) bonds"/>
    <property type="evidence" value="ECO:0007669"/>
    <property type="project" value="InterPro"/>
</dbReference>
<dbReference type="OrthoDB" id="5595695at2759"/>
<proteinExistence type="predicted"/>
<evidence type="ECO:0000259" key="1">
    <source>
        <dbReference type="Pfam" id="PF01979"/>
    </source>
</evidence>
<evidence type="ECO:0000313" key="2">
    <source>
        <dbReference type="EMBL" id="CDK26588.1"/>
    </source>
</evidence>
<keyword evidence="3" id="KW-1185">Reference proteome</keyword>
<dbReference type="InterPro" id="IPR011059">
    <property type="entry name" value="Metal-dep_hydrolase_composite"/>
</dbReference>
<dbReference type="RefSeq" id="XP_022458590.1">
    <property type="nucleotide sequence ID" value="XM_022602824.1"/>
</dbReference>
<reference evidence="2" key="2">
    <citation type="submission" date="2014-02" db="EMBL/GenBank/DDBJ databases">
        <title>Complete DNA sequence of /Kuraishia capsulata/ illustrates novel genomic features among budding yeasts (/Saccharomycotina/).</title>
        <authorList>
            <person name="Morales L."/>
            <person name="Noel B."/>
            <person name="Porcel B."/>
            <person name="Marcet-Houben M."/>
            <person name="Hullo M-F."/>
            <person name="Sacerdot C."/>
            <person name="Tekaia F."/>
            <person name="Leh-Louis V."/>
            <person name="Despons L."/>
            <person name="Khanna V."/>
            <person name="Aury J-M."/>
            <person name="Barbe V."/>
            <person name="Couloux A."/>
            <person name="Labadie K."/>
            <person name="Pelletier E."/>
            <person name="Souciet J-L."/>
            <person name="Boekhout T."/>
            <person name="Gabaldon T."/>
            <person name="Wincker P."/>
            <person name="Dujon B."/>
        </authorList>
    </citation>
    <scope>NUCLEOTIDE SEQUENCE</scope>
    <source>
        <strain evidence="2">CBS 1993</strain>
    </source>
</reference>
<dbReference type="PANTHER" id="PTHR43135:SF3">
    <property type="entry name" value="ALPHA-D-RIBOSE 1-METHYLPHOSPHONATE 5-TRIPHOSPHATE DIPHOSPHATASE"/>
    <property type="match status" value="1"/>
</dbReference>